<dbReference type="Proteomes" id="UP000051221">
    <property type="component" value="Unassembled WGS sequence"/>
</dbReference>
<dbReference type="AlphaFoldDB" id="A0A0Q2XU61"/>
<reference evidence="2 3" key="1">
    <citation type="submission" date="2015-08" db="EMBL/GenBank/DDBJ databases">
        <title>Antibacterial properties of a collection of Vibrionaceae strains.</title>
        <authorList>
            <person name="Giubergia S."/>
        </authorList>
    </citation>
    <scope>NUCLEOTIDE SEQUENCE [LARGE SCALE GENOMIC DNA]</scope>
    <source>
        <strain evidence="2 3">S0821</strain>
    </source>
</reference>
<dbReference type="RefSeq" id="WP_055466746.1">
    <property type="nucleotide sequence ID" value="NZ_LKHS01000017.1"/>
</dbReference>
<dbReference type="InParanoid" id="A0A0Q2XU61"/>
<gene>
    <name evidence="2" type="ORF">AMR76_17645</name>
</gene>
<dbReference type="EMBL" id="LKHS01000017">
    <property type="protein sequence ID" value="KQH84628.1"/>
    <property type="molecule type" value="Genomic_DNA"/>
</dbReference>
<accession>A0A0Q2XU61</accession>
<protein>
    <submittedName>
        <fullName evidence="2">Uncharacterized protein</fullName>
    </submittedName>
</protein>
<name>A0A0Q2XU61_VIBFU</name>
<organism evidence="2 3">
    <name type="scientific">Vibrio furnissii</name>
    <dbReference type="NCBI Taxonomy" id="29494"/>
    <lineage>
        <taxon>Bacteria</taxon>
        <taxon>Pseudomonadati</taxon>
        <taxon>Pseudomonadota</taxon>
        <taxon>Gammaproteobacteria</taxon>
        <taxon>Vibrionales</taxon>
        <taxon>Vibrionaceae</taxon>
        <taxon>Vibrio</taxon>
    </lineage>
</organism>
<comment type="caution">
    <text evidence="2">The sequence shown here is derived from an EMBL/GenBank/DDBJ whole genome shotgun (WGS) entry which is preliminary data.</text>
</comment>
<evidence type="ECO:0000256" key="1">
    <source>
        <dbReference type="SAM" id="MobiDB-lite"/>
    </source>
</evidence>
<sequence length="150" mass="15793">MNSKKALKKLKKAVINGQLTGSKKQLRALEKQPGAHRPSTQHATSGNQPRLTEEVKTVANQALMQAANELIAPLNPLLSWFGGINVSGGVTSASPRSKVSTIKQSANDASPIFAIKSVGHLPLKSPPCKRCPALSNGICKCAAKKFSLSA</sequence>
<proteinExistence type="predicted"/>
<evidence type="ECO:0000313" key="3">
    <source>
        <dbReference type="Proteomes" id="UP000051221"/>
    </source>
</evidence>
<keyword evidence="3" id="KW-1185">Reference proteome</keyword>
<feature type="compositionally biased region" description="Polar residues" evidence="1">
    <location>
        <begin position="38"/>
        <end position="50"/>
    </location>
</feature>
<evidence type="ECO:0000313" key="2">
    <source>
        <dbReference type="EMBL" id="KQH84628.1"/>
    </source>
</evidence>
<feature type="region of interest" description="Disordered" evidence="1">
    <location>
        <begin position="21"/>
        <end position="51"/>
    </location>
</feature>